<comment type="caution">
    <text evidence="2">The sequence shown here is derived from an EMBL/GenBank/DDBJ whole genome shotgun (WGS) entry which is preliminary data.</text>
</comment>
<evidence type="ECO:0000256" key="1">
    <source>
        <dbReference type="SAM" id="MobiDB-lite"/>
    </source>
</evidence>
<sequence>MILYVRPDLSDRADKIILPGLPAVGDGLCHSWASGHARLSAYGSKEQQKRKSPLKIRKSTSLA</sequence>
<accession>A0A3E4WN66</accession>
<organism evidence="2 3">
    <name type="scientific">Phocaeicola vulgatus</name>
    <name type="common">Bacteroides vulgatus</name>
    <dbReference type="NCBI Taxonomy" id="821"/>
    <lineage>
        <taxon>Bacteria</taxon>
        <taxon>Pseudomonadati</taxon>
        <taxon>Bacteroidota</taxon>
        <taxon>Bacteroidia</taxon>
        <taxon>Bacteroidales</taxon>
        <taxon>Bacteroidaceae</taxon>
        <taxon>Phocaeicola</taxon>
    </lineage>
</organism>
<name>A0A3E4WN66_PHOVU</name>
<evidence type="ECO:0000313" key="2">
    <source>
        <dbReference type="EMBL" id="RGM43547.1"/>
    </source>
</evidence>
<reference evidence="2 3" key="1">
    <citation type="submission" date="2018-08" db="EMBL/GenBank/DDBJ databases">
        <title>A genome reference for cultivated species of the human gut microbiota.</title>
        <authorList>
            <person name="Zou Y."/>
            <person name="Xue W."/>
            <person name="Luo G."/>
        </authorList>
    </citation>
    <scope>NUCLEOTIDE SEQUENCE [LARGE SCALE GENOMIC DNA]</scope>
    <source>
        <strain evidence="2 3">OM08-13BH</strain>
    </source>
</reference>
<dbReference type="EMBL" id="QSTG01000018">
    <property type="protein sequence ID" value="RGM43547.1"/>
    <property type="molecule type" value="Genomic_DNA"/>
</dbReference>
<dbReference type="AlphaFoldDB" id="A0A3E4WN66"/>
<feature type="compositionally biased region" description="Basic residues" evidence="1">
    <location>
        <begin position="48"/>
        <end position="63"/>
    </location>
</feature>
<protein>
    <submittedName>
        <fullName evidence="2">Uncharacterized protein</fullName>
    </submittedName>
</protein>
<gene>
    <name evidence="2" type="ORF">DXC16_11705</name>
</gene>
<proteinExistence type="predicted"/>
<feature type="region of interest" description="Disordered" evidence="1">
    <location>
        <begin position="42"/>
        <end position="63"/>
    </location>
</feature>
<dbReference type="Proteomes" id="UP000261003">
    <property type="component" value="Unassembled WGS sequence"/>
</dbReference>
<dbReference type="RefSeq" id="WP_106624768.1">
    <property type="nucleotide sequence ID" value="NZ_QSTG01000018.1"/>
</dbReference>
<evidence type="ECO:0000313" key="3">
    <source>
        <dbReference type="Proteomes" id="UP000261003"/>
    </source>
</evidence>